<dbReference type="Proteomes" id="UP000294650">
    <property type="component" value="Unassembled WGS sequence"/>
</dbReference>
<sequence>MTAFVLSQSEFHHALAIEQKVTAVNHRKIVIQADTPSLHVDEHFALTYVRNIDLVFKEKGIEFRSLSHR</sequence>
<keyword evidence="2" id="KW-1185">Reference proteome</keyword>
<proteinExistence type="predicted"/>
<gene>
    <name evidence="1" type="ORF">EDD68_1028</name>
</gene>
<evidence type="ECO:0000313" key="1">
    <source>
        <dbReference type="EMBL" id="TCT26307.1"/>
    </source>
</evidence>
<evidence type="ECO:0000313" key="2">
    <source>
        <dbReference type="Proteomes" id="UP000294650"/>
    </source>
</evidence>
<dbReference type="AlphaFoldDB" id="A0A4R3NGI2"/>
<protein>
    <submittedName>
        <fullName evidence="1">Uncharacterized protein</fullName>
    </submittedName>
</protein>
<organism evidence="1 2">
    <name type="scientific">Melghiribacillus thermohalophilus</name>
    <dbReference type="NCBI Taxonomy" id="1324956"/>
    <lineage>
        <taxon>Bacteria</taxon>
        <taxon>Bacillati</taxon>
        <taxon>Bacillota</taxon>
        <taxon>Bacilli</taxon>
        <taxon>Bacillales</taxon>
        <taxon>Bacillaceae</taxon>
        <taxon>Melghiribacillus</taxon>
    </lineage>
</organism>
<reference evidence="1 2" key="1">
    <citation type="submission" date="2019-03" db="EMBL/GenBank/DDBJ databases">
        <title>Genomic Encyclopedia of Type Strains, Phase IV (KMG-IV): sequencing the most valuable type-strain genomes for metagenomic binning, comparative biology and taxonomic classification.</title>
        <authorList>
            <person name="Goeker M."/>
        </authorList>
    </citation>
    <scope>NUCLEOTIDE SEQUENCE [LARGE SCALE GENOMIC DNA]</scope>
    <source>
        <strain evidence="1 2">DSM 25894</strain>
    </source>
</reference>
<dbReference type="EMBL" id="SMAN01000002">
    <property type="protein sequence ID" value="TCT26307.1"/>
    <property type="molecule type" value="Genomic_DNA"/>
</dbReference>
<name>A0A4R3NGI2_9BACI</name>
<accession>A0A4R3NGI2</accession>
<comment type="caution">
    <text evidence="1">The sequence shown here is derived from an EMBL/GenBank/DDBJ whole genome shotgun (WGS) entry which is preliminary data.</text>
</comment>